<dbReference type="Pfam" id="PF00392">
    <property type="entry name" value="GntR"/>
    <property type="match status" value="1"/>
</dbReference>
<dbReference type="GO" id="GO:0003677">
    <property type="term" value="F:DNA binding"/>
    <property type="evidence" value="ECO:0007669"/>
    <property type="project" value="UniProtKB-KW"/>
</dbReference>
<evidence type="ECO:0000256" key="2">
    <source>
        <dbReference type="ARBA" id="ARBA00023125"/>
    </source>
</evidence>
<name>A0A9J7BJW2_9BACT</name>
<evidence type="ECO:0000313" key="5">
    <source>
        <dbReference type="EMBL" id="UWZ82745.1"/>
    </source>
</evidence>
<dbReference type="RefSeq" id="WP_260791935.1">
    <property type="nucleotide sequence ID" value="NZ_CP093313.1"/>
</dbReference>
<organism evidence="5 6">
    <name type="scientific">Occallatibacter riparius</name>
    <dbReference type="NCBI Taxonomy" id="1002689"/>
    <lineage>
        <taxon>Bacteria</taxon>
        <taxon>Pseudomonadati</taxon>
        <taxon>Acidobacteriota</taxon>
        <taxon>Terriglobia</taxon>
        <taxon>Terriglobales</taxon>
        <taxon>Acidobacteriaceae</taxon>
        <taxon>Occallatibacter</taxon>
    </lineage>
</organism>
<evidence type="ECO:0000259" key="4">
    <source>
        <dbReference type="PROSITE" id="PS50949"/>
    </source>
</evidence>
<keyword evidence="6" id="KW-1185">Reference proteome</keyword>
<dbReference type="Proteomes" id="UP001059380">
    <property type="component" value="Chromosome"/>
</dbReference>
<dbReference type="InterPro" id="IPR036388">
    <property type="entry name" value="WH-like_DNA-bd_sf"/>
</dbReference>
<dbReference type="InterPro" id="IPR036390">
    <property type="entry name" value="WH_DNA-bd_sf"/>
</dbReference>
<dbReference type="CDD" id="cd07377">
    <property type="entry name" value="WHTH_GntR"/>
    <property type="match status" value="1"/>
</dbReference>
<keyword evidence="2" id="KW-0238">DNA-binding</keyword>
<dbReference type="PANTHER" id="PTHR38445:SF7">
    <property type="entry name" value="GNTR-FAMILY TRANSCRIPTIONAL REGULATOR"/>
    <property type="match status" value="1"/>
</dbReference>
<keyword evidence="3" id="KW-0804">Transcription</keyword>
<accession>A0A9J7BJW2</accession>
<evidence type="ECO:0000313" key="6">
    <source>
        <dbReference type="Proteomes" id="UP001059380"/>
    </source>
</evidence>
<dbReference type="SMART" id="SM00345">
    <property type="entry name" value="HTH_GNTR"/>
    <property type="match status" value="1"/>
</dbReference>
<dbReference type="GO" id="GO:0003700">
    <property type="term" value="F:DNA-binding transcription factor activity"/>
    <property type="evidence" value="ECO:0007669"/>
    <property type="project" value="InterPro"/>
</dbReference>
<dbReference type="AlphaFoldDB" id="A0A9J7BJW2"/>
<sequence length="141" mass="15374">MIPFRVQFRAGASIFEQVVYAAKKALISGQLFPGDAFPSVRALSKELKINPNTAHKIVASLINEGLLETRPGIGTVVASLPDSTRKQRTALLGQEMEELVVEAKRLGIELDEMLASFAKHWNRLSPDTAQMSPKSVTKGAE</sequence>
<protein>
    <submittedName>
        <fullName evidence="5">GntR family transcriptional regulator</fullName>
    </submittedName>
</protein>
<dbReference type="InterPro" id="IPR000524">
    <property type="entry name" value="Tscrpt_reg_HTH_GntR"/>
</dbReference>
<gene>
    <name evidence="5" type="ORF">MOP44_19500</name>
</gene>
<dbReference type="KEGG" id="orp:MOP44_19500"/>
<keyword evidence="1" id="KW-0805">Transcription regulation</keyword>
<evidence type="ECO:0000256" key="1">
    <source>
        <dbReference type="ARBA" id="ARBA00023015"/>
    </source>
</evidence>
<feature type="domain" description="HTH gntR-type" evidence="4">
    <location>
        <begin position="12"/>
        <end position="80"/>
    </location>
</feature>
<dbReference type="EMBL" id="CP093313">
    <property type="protein sequence ID" value="UWZ82745.1"/>
    <property type="molecule type" value="Genomic_DNA"/>
</dbReference>
<dbReference type="Gene3D" id="1.10.10.10">
    <property type="entry name" value="Winged helix-like DNA-binding domain superfamily/Winged helix DNA-binding domain"/>
    <property type="match status" value="1"/>
</dbReference>
<reference evidence="5" key="1">
    <citation type="submission" date="2021-04" db="EMBL/GenBank/DDBJ databases">
        <title>Phylogenetic analysis of Acidobacteriaceae.</title>
        <authorList>
            <person name="Qiu L."/>
            <person name="Zhang Q."/>
        </authorList>
    </citation>
    <scope>NUCLEOTIDE SEQUENCE</scope>
    <source>
        <strain evidence="5">DSM 25168</strain>
    </source>
</reference>
<dbReference type="PROSITE" id="PS50949">
    <property type="entry name" value="HTH_GNTR"/>
    <property type="match status" value="1"/>
</dbReference>
<proteinExistence type="predicted"/>
<dbReference type="PANTHER" id="PTHR38445">
    <property type="entry name" value="HTH-TYPE TRANSCRIPTIONAL REPRESSOR YTRA"/>
    <property type="match status" value="1"/>
</dbReference>
<evidence type="ECO:0000256" key="3">
    <source>
        <dbReference type="ARBA" id="ARBA00023163"/>
    </source>
</evidence>
<dbReference type="SUPFAM" id="SSF46785">
    <property type="entry name" value="Winged helix' DNA-binding domain"/>
    <property type="match status" value="1"/>
</dbReference>